<protein>
    <submittedName>
        <fullName evidence="14">Non-specific serine/threonine protein kinase</fullName>
        <ecNumber evidence="14">2.7.11.1</ecNumber>
    </submittedName>
    <submittedName>
        <fullName evidence="15">Putative leucine-rich repeat domain, L domain-like protein</fullName>
    </submittedName>
</protein>
<dbReference type="FunFam" id="3.80.10.10:FF:000213">
    <property type="entry name" value="Tyrosine-sulfated glycopeptide receptor 1"/>
    <property type="match status" value="1"/>
</dbReference>
<evidence type="ECO:0000313" key="14">
    <source>
        <dbReference type="EMBL" id="KAF5800351.1"/>
    </source>
</evidence>
<dbReference type="GO" id="GO:0004674">
    <property type="term" value="F:protein serine/threonine kinase activity"/>
    <property type="evidence" value="ECO:0007669"/>
    <property type="project" value="UniProtKB-KW"/>
</dbReference>
<dbReference type="InterPro" id="IPR001611">
    <property type="entry name" value="Leu-rich_rpt"/>
</dbReference>
<dbReference type="InterPro" id="IPR032675">
    <property type="entry name" value="LRR_dom_sf"/>
</dbReference>
<dbReference type="PANTHER" id="PTHR48063">
    <property type="entry name" value="LRR RECEPTOR-LIKE KINASE"/>
    <property type="match status" value="1"/>
</dbReference>
<dbReference type="EC" id="2.7.11.1" evidence="14"/>
<dbReference type="FunFam" id="3.80.10.10:FF:000095">
    <property type="entry name" value="LRR receptor-like serine/threonine-protein kinase GSO1"/>
    <property type="match status" value="1"/>
</dbReference>
<comment type="similarity">
    <text evidence="3">Belongs to the RLP family.</text>
</comment>
<comment type="subcellular location">
    <subcellularLocation>
        <location evidence="1">Cell membrane</location>
    </subcellularLocation>
    <subcellularLocation>
        <location evidence="2">Membrane</location>
        <topology evidence="2">Single-pass type I membrane protein</topology>
    </subcellularLocation>
</comment>
<dbReference type="OMA" id="FWGNEIR"/>
<keyword evidence="11" id="KW-0675">Receptor</keyword>
<dbReference type="Pfam" id="PF13855">
    <property type="entry name" value="LRR_8"/>
    <property type="match status" value="2"/>
</dbReference>
<keyword evidence="14" id="KW-0418">Kinase</keyword>
<name>A0A251UGW0_HELAN</name>
<keyword evidence="9 13" id="KW-1133">Transmembrane helix</keyword>
<evidence type="ECO:0000256" key="4">
    <source>
        <dbReference type="ARBA" id="ARBA00022475"/>
    </source>
</evidence>
<keyword evidence="10 13" id="KW-0472">Membrane</keyword>
<keyword evidence="4" id="KW-1003">Cell membrane</keyword>
<evidence type="ECO:0000256" key="9">
    <source>
        <dbReference type="ARBA" id="ARBA00022989"/>
    </source>
</evidence>
<evidence type="ECO:0000256" key="13">
    <source>
        <dbReference type="SAM" id="Phobius"/>
    </source>
</evidence>
<evidence type="ECO:0000256" key="1">
    <source>
        <dbReference type="ARBA" id="ARBA00004236"/>
    </source>
</evidence>
<keyword evidence="12" id="KW-0325">Glycoprotein</keyword>
<dbReference type="InterPro" id="IPR046956">
    <property type="entry name" value="RLP23-like"/>
</dbReference>
<dbReference type="InParanoid" id="A0A251UGW0"/>
<dbReference type="Pfam" id="PF00560">
    <property type="entry name" value="LRR_1"/>
    <property type="match status" value="7"/>
</dbReference>
<accession>A0A251UGW0</accession>
<evidence type="ECO:0000256" key="12">
    <source>
        <dbReference type="ARBA" id="ARBA00023180"/>
    </source>
</evidence>
<evidence type="ECO:0000256" key="6">
    <source>
        <dbReference type="ARBA" id="ARBA00022692"/>
    </source>
</evidence>
<sequence length="566" mass="61919">MLTTLDLRNNSFTGNIPATLTNCSNLQILELDNNNLVGKIPDAIGSLSMLSILGLPGNIPQGGIPPEIGRLFRLQELYLFNNSLTGNIPATIMNCSNLQILELGSNNLVGNILSIPPTVHWLNLRDNNFGGKLPSPTNSSSLISLDLSNNYFVGSLHNLVCSDGVKKTKYLSLGYNQLSGIIPECWEKWSSLVLLWLSGNYLSGEIPRTLGSIPLLQFLAISRNKISGGLPSSLLNLSYLKVLDLGRNNLAGIIPPWIGIKLTMLKILNLRSNNFYGNAPDQLCYLSQVQVLDLADNNLSGNIPRCFNNFSVLSGKETNLEVQLLFYLDDHSFLVGDELVMKGKEATYRSFLGLVMLLDLSSNKFSGQIPSELTTLHKLKSLNLSRNQLTGEIPNKIGDMKSLESLDLSVNNLSGELPMSLSGLNFLSSFNVSYNNLTGRIPTGTQIQSFNESGFIGNKLCGAPLTNDCVHGDKLDTTSDQKEDGGSHKVDWGLIISIALGFIIGFWGIVVSLMLNRSWRITYFRLLLKLIKVTIKKAAPGLLGVVSLQSAFHKAYVFCCVSVRFS</sequence>
<keyword evidence="14" id="KW-0808">Transferase</keyword>
<dbReference type="SUPFAM" id="SSF52058">
    <property type="entry name" value="L domain-like"/>
    <property type="match status" value="1"/>
</dbReference>
<evidence type="ECO:0000313" key="16">
    <source>
        <dbReference type="Proteomes" id="UP000215914"/>
    </source>
</evidence>
<keyword evidence="16" id="KW-1185">Reference proteome</keyword>
<dbReference type="SUPFAM" id="SSF52047">
    <property type="entry name" value="RNI-like"/>
    <property type="match status" value="1"/>
</dbReference>
<evidence type="ECO:0000256" key="10">
    <source>
        <dbReference type="ARBA" id="ARBA00023136"/>
    </source>
</evidence>
<dbReference type="Proteomes" id="UP000215914">
    <property type="component" value="Chromosome 7"/>
</dbReference>
<feature type="transmembrane region" description="Helical" evidence="13">
    <location>
        <begin position="492"/>
        <end position="515"/>
    </location>
</feature>
<evidence type="ECO:0000256" key="7">
    <source>
        <dbReference type="ARBA" id="ARBA00022729"/>
    </source>
</evidence>
<dbReference type="AlphaFoldDB" id="A0A251UGW0"/>
<dbReference type="EMBL" id="MNCJ02000322">
    <property type="protein sequence ID" value="KAF5800351.1"/>
    <property type="molecule type" value="Genomic_DNA"/>
</dbReference>
<dbReference type="STRING" id="4232.A0A251UGW0"/>
<evidence type="ECO:0000256" key="5">
    <source>
        <dbReference type="ARBA" id="ARBA00022614"/>
    </source>
</evidence>
<reference evidence="14" key="3">
    <citation type="submission" date="2020-06" db="EMBL/GenBank/DDBJ databases">
        <title>Helianthus annuus Genome sequencing and assembly Release 2.</title>
        <authorList>
            <person name="Gouzy J."/>
            <person name="Langlade N."/>
            <person name="Munos S."/>
        </authorList>
    </citation>
    <scope>NUCLEOTIDE SEQUENCE</scope>
    <source>
        <tissue evidence="14">Leaves</tissue>
    </source>
</reference>
<evidence type="ECO:0000313" key="15">
    <source>
        <dbReference type="EMBL" id="OTG21551.1"/>
    </source>
</evidence>
<keyword evidence="14" id="KW-0723">Serine/threonine-protein kinase</keyword>
<keyword evidence="6 13" id="KW-0812">Transmembrane</keyword>
<evidence type="ECO:0000256" key="3">
    <source>
        <dbReference type="ARBA" id="ARBA00009592"/>
    </source>
</evidence>
<dbReference type="GO" id="GO:0005886">
    <property type="term" value="C:plasma membrane"/>
    <property type="evidence" value="ECO:0007669"/>
    <property type="project" value="UniProtKB-SubCell"/>
</dbReference>
<evidence type="ECO:0000256" key="11">
    <source>
        <dbReference type="ARBA" id="ARBA00023170"/>
    </source>
</evidence>
<evidence type="ECO:0000256" key="2">
    <source>
        <dbReference type="ARBA" id="ARBA00004479"/>
    </source>
</evidence>
<evidence type="ECO:0000256" key="8">
    <source>
        <dbReference type="ARBA" id="ARBA00022737"/>
    </source>
</evidence>
<reference evidence="14 16" key="1">
    <citation type="journal article" date="2017" name="Nature">
        <title>The sunflower genome provides insights into oil metabolism, flowering and Asterid evolution.</title>
        <authorList>
            <person name="Badouin H."/>
            <person name="Gouzy J."/>
            <person name="Grassa C.J."/>
            <person name="Murat F."/>
            <person name="Staton S.E."/>
            <person name="Cottret L."/>
            <person name="Lelandais-Briere C."/>
            <person name="Owens G.L."/>
            <person name="Carrere S."/>
            <person name="Mayjonade B."/>
            <person name="Legrand L."/>
            <person name="Gill N."/>
            <person name="Kane N.C."/>
            <person name="Bowers J.E."/>
            <person name="Hubner S."/>
            <person name="Bellec A."/>
            <person name="Berard A."/>
            <person name="Berges H."/>
            <person name="Blanchet N."/>
            <person name="Boniface M.C."/>
            <person name="Brunel D."/>
            <person name="Catrice O."/>
            <person name="Chaidir N."/>
            <person name="Claudel C."/>
            <person name="Donnadieu C."/>
            <person name="Faraut T."/>
            <person name="Fievet G."/>
            <person name="Helmstetter N."/>
            <person name="King M."/>
            <person name="Knapp S.J."/>
            <person name="Lai Z."/>
            <person name="Le Paslier M.C."/>
            <person name="Lippi Y."/>
            <person name="Lorenzon L."/>
            <person name="Mandel J.R."/>
            <person name="Marage G."/>
            <person name="Marchand G."/>
            <person name="Marquand E."/>
            <person name="Bret-Mestries E."/>
            <person name="Morien E."/>
            <person name="Nambeesan S."/>
            <person name="Nguyen T."/>
            <person name="Pegot-Espagnet P."/>
            <person name="Pouilly N."/>
            <person name="Raftis F."/>
            <person name="Sallet E."/>
            <person name="Schiex T."/>
            <person name="Thomas J."/>
            <person name="Vandecasteele C."/>
            <person name="Vares D."/>
            <person name="Vear F."/>
            <person name="Vautrin S."/>
            <person name="Crespi M."/>
            <person name="Mangin B."/>
            <person name="Burke J.M."/>
            <person name="Salse J."/>
            <person name="Munos S."/>
            <person name="Vincourt P."/>
            <person name="Rieseberg L.H."/>
            <person name="Langlade N.B."/>
        </authorList>
    </citation>
    <scope>NUCLEOTIDE SEQUENCE [LARGE SCALE GENOMIC DNA]</scope>
    <source>
        <strain evidence="16">cv. SF193</strain>
        <tissue evidence="14">Leaves</tissue>
    </source>
</reference>
<keyword evidence="8" id="KW-0677">Repeat</keyword>
<dbReference type="Gramene" id="mRNA:HanXRQr2_Chr07g0315071">
    <property type="protein sequence ID" value="mRNA:HanXRQr2_Chr07g0315071"/>
    <property type="gene ID" value="HanXRQr2_Chr07g0315071"/>
</dbReference>
<dbReference type="PANTHER" id="PTHR48063:SF99">
    <property type="entry name" value="LEUCINE-RICH REPEAT-CONTAINING, PLANT-TYPE, LEUCINE-RICH REPEAT DOMAIN SUPERFAMILY"/>
    <property type="match status" value="1"/>
</dbReference>
<dbReference type="FunFam" id="3.80.10.10:FF:000041">
    <property type="entry name" value="LRR receptor-like serine/threonine-protein kinase ERECTA"/>
    <property type="match status" value="1"/>
</dbReference>
<keyword evidence="7" id="KW-0732">Signal</keyword>
<dbReference type="Gene3D" id="3.80.10.10">
    <property type="entry name" value="Ribonuclease Inhibitor"/>
    <property type="match status" value="2"/>
</dbReference>
<proteinExistence type="inferred from homology"/>
<keyword evidence="5" id="KW-0433">Leucine-rich repeat</keyword>
<organism evidence="15 16">
    <name type="scientific">Helianthus annuus</name>
    <name type="common">Common sunflower</name>
    <dbReference type="NCBI Taxonomy" id="4232"/>
    <lineage>
        <taxon>Eukaryota</taxon>
        <taxon>Viridiplantae</taxon>
        <taxon>Streptophyta</taxon>
        <taxon>Embryophyta</taxon>
        <taxon>Tracheophyta</taxon>
        <taxon>Spermatophyta</taxon>
        <taxon>Magnoliopsida</taxon>
        <taxon>eudicotyledons</taxon>
        <taxon>Gunneridae</taxon>
        <taxon>Pentapetalae</taxon>
        <taxon>asterids</taxon>
        <taxon>campanulids</taxon>
        <taxon>Asterales</taxon>
        <taxon>Asteraceae</taxon>
        <taxon>Asteroideae</taxon>
        <taxon>Heliantheae alliance</taxon>
        <taxon>Heliantheae</taxon>
        <taxon>Helianthus</taxon>
    </lineage>
</organism>
<gene>
    <name evidence="15" type="ORF">HannXRQ_Chr07g0205401</name>
    <name evidence="14" type="ORF">HanXRQr2_Chr07g0315071</name>
</gene>
<dbReference type="EMBL" id="CM007896">
    <property type="protein sequence ID" value="OTG21551.1"/>
    <property type="molecule type" value="Genomic_DNA"/>
</dbReference>
<reference evidence="15" key="2">
    <citation type="submission" date="2017-02" db="EMBL/GenBank/DDBJ databases">
        <title>Sunflower complete genome.</title>
        <authorList>
            <person name="Langlade N."/>
            <person name="Munos S."/>
        </authorList>
    </citation>
    <scope>NUCLEOTIDE SEQUENCE [LARGE SCALE GENOMIC DNA]</scope>
    <source>
        <tissue evidence="15">Leaves</tissue>
    </source>
</reference>